<dbReference type="OrthoDB" id="396512at2"/>
<dbReference type="EMBL" id="RCVM01000015">
    <property type="protein sequence ID" value="RLY02428.1"/>
    <property type="molecule type" value="Genomic_DNA"/>
</dbReference>
<dbReference type="RefSeq" id="WP_121835985.1">
    <property type="nucleotide sequence ID" value="NZ_CP163513.1"/>
</dbReference>
<protein>
    <submittedName>
        <fullName evidence="2">Glycosyltransferase family 2 protein</fullName>
    </submittedName>
</protein>
<dbReference type="AlphaFoldDB" id="A0A3L9DQF8"/>
<reference evidence="2 3" key="1">
    <citation type="submission" date="2018-10" db="EMBL/GenBank/DDBJ databases">
        <title>Streptococcus hillyeri sp. nov., isolated from equine tracheal sample.</title>
        <authorList>
            <person name="Macfadyen A.C."/>
            <person name="Waller A."/>
            <person name="Paterson G.K."/>
        </authorList>
    </citation>
    <scope>NUCLEOTIDE SEQUENCE [LARGE SCALE GENOMIC DNA]</scope>
    <source>
        <strain evidence="2 3">28462</strain>
    </source>
</reference>
<dbReference type="CDD" id="cd00761">
    <property type="entry name" value="Glyco_tranf_GTA_type"/>
    <property type="match status" value="1"/>
</dbReference>
<keyword evidence="2" id="KW-0808">Transferase</keyword>
<comment type="caution">
    <text evidence="2">The sequence shown here is derived from an EMBL/GenBank/DDBJ whole genome shotgun (WGS) entry which is preliminary data.</text>
</comment>
<gene>
    <name evidence="2" type="ORF">EAF07_07620</name>
</gene>
<dbReference type="InterPro" id="IPR029044">
    <property type="entry name" value="Nucleotide-diphossugar_trans"/>
</dbReference>
<sequence>MVVDISVIIPAYNAEATIAKCIESVLAQTGCSYEMVIVNDGSTDQTPNIIQSYQEKYSNIVYISQENKGLSRTKNVALNYISGNHFMILDSDDYLPKGIFKVMSQYLDKDLSLYSFTHYKNDKLITNSLWLNKGIYSLNLLFSNYENLERLNSTMVRLFKTSIQREHNLYYNANSRYSEDLQFNYTYYKYCKEAVVDPTVAYCVELTDNSLSRQFYGGKIDEMKDCYRIASEFLTSDVALSNTFMKLYKNFALDEIGVNISKENFLAQTKDFHHMIDFNLKVKGGEHNQLLAFLFNKKMYRSIYWLMLLNFAAIYKR</sequence>
<dbReference type="Pfam" id="PF00535">
    <property type="entry name" value="Glycos_transf_2"/>
    <property type="match status" value="1"/>
</dbReference>
<dbReference type="GO" id="GO:0016740">
    <property type="term" value="F:transferase activity"/>
    <property type="evidence" value="ECO:0007669"/>
    <property type="project" value="UniProtKB-KW"/>
</dbReference>
<proteinExistence type="predicted"/>
<evidence type="ECO:0000259" key="1">
    <source>
        <dbReference type="Pfam" id="PF00535"/>
    </source>
</evidence>
<keyword evidence="3" id="KW-1185">Reference proteome</keyword>
<feature type="domain" description="Glycosyltransferase 2-like" evidence="1">
    <location>
        <begin position="6"/>
        <end position="129"/>
    </location>
</feature>
<dbReference type="Gene3D" id="3.90.550.10">
    <property type="entry name" value="Spore Coat Polysaccharide Biosynthesis Protein SpsA, Chain A"/>
    <property type="match status" value="1"/>
</dbReference>
<evidence type="ECO:0000313" key="3">
    <source>
        <dbReference type="Proteomes" id="UP000279194"/>
    </source>
</evidence>
<name>A0A3L9DQF8_9STRE</name>
<evidence type="ECO:0000313" key="2">
    <source>
        <dbReference type="EMBL" id="RLY02428.1"/>
    </source>
</evidence>
<dbReference type="SUPFAM" id="SSF53448">
    <property type="entry name" value="Nucleotide-diphospho-sugar transferases"/>
    <property type="match status" value="1"/>
</dbReference>
<dbReference type="InterPro" id="IPR001173">
    <property type="entry name" value="Glyco_trans_2-like"/>
</dbReference>
<organism evidence="2 3">
    <name type="scientific">Streptococcus hillyeri</name>
    <dbReference type="NCBI Taxonomy" id="2282420"/>
    <lineage>
        <taxon>Bacteria</taxon>
        <taxon>Bacillati</taxon>
        <taxon>Bacillota</taxon>
        <taxon>Bacilli</taxon>
        <taxon>Lactobacillales</taxon>
        <taxon>Streptococcaceae</taxon>
        <taxon>Streptococcus</taxon>
    </lineage>
</organism>
<dbReference type="PANTHER" id="PTHR22916">
    <property type="entry name" value="GLYCOSYLTRANSFERASE"/>
    <property type="match status" value="1"/>
</dbReference>
<accession>A0A3L9DQF8</accession>
<dbReference type="Proteomes" id="UP000279194">
    <property type="component" value="Unassembled WGS sequence"/>
</dbReference>